<protein>
    <recommendedName>
        <fullName evidence="2 6">UTP--glucose-1-phosphate uridylyltransferase</fullName>
        <ecNumber evidence="2 6">2.7.7.9</ecNumber>
    </recommendedName>
    <alternativeName>
        <fullName evidence="6">UDP-glucose pyrophosphorylase</fullName>
    </alternativeName>
</protein>
<dbReference type="InterPro" id="IPR029044">
    <property type="entry name" value="Nucleotide-diphossugar_trans"/>
</dbReference>
<name>A0A1G1Z0H6_9BACT</name>
<dbReference type="PANTHER" id="PTHR43197:SF1">
    <property type="entry name" value="UTP--GLUCOSE-1-PHOSPHATE URIDYLYLTRANSFERASE"/>
    <property type="match status" value="1"/>
</dbReference>
<keyword evidence="3 6" id="KW-0808">Transferase</keyword>
<dbReference type="GO" id="GO:0006011">
    <property type="term" value="P:UDP-alpha-D-glucose metabolic process"/>
    <property type="evidence" value="ECO:0007669"/>
    <property type="project" value="InterPro"/>
</dbReference>
<evidence type="ECO:0000256" key="5">
    <source>
        <dbReference type="ARBA" id="ARBA00048128"/>
    </source>
</evidence>
<comment type="similarity">
    <text evidence="1 6">Belongs to the UDPGP type 2 family.</text>
</comment>
<evidence type="ECO:0000256" key="2">
    <source>
        <dbReference type="ARBA" id="ARBA00012415"/>
    </source>
</evidence>
<evidence type="ECO:0000313" key="9">
    <source>
        <dbReference type="Proteomes" id="UP000178651"/>
    </source>
</evidence>
<comment type="caution">
    <text evidence="8">The sequence shown here is derived from an EMBL/GenBank/DDBJ whole genome shotgun (WGS) entry which is preliminary data.</text>
</comment>
<dbReference type="PANTHER" id="PTHR43197">
    <property type="entry name" value="UTP--GLUCOSE-1-PHOSPHATE URIDYLYLTRANSFERASE"/>
    <property type="match status" value="1"/>
</dbReference>
<dbReference type="EC" id="2.7.7.9" evidence="2 6"/>
<dbReference type="EMBL" id="MHIU01000011">
    <property type="protein sequence ID" value="OGY57969.1"/>
    <property type="molecule type" value="Genomic_DNA"/>
</dbReference>
<dbReference type="Proteomes" id="UP000178651">
    <property type="component" value="Unassembled WGS sequence"/>
</dbReference>
<dbReference type="Pfam" id="PF00483">
    <property type="entry name" value="NTP_transferase"/>
    <property type="match status" value="1"/>
</dbReference>
<reference evidence="8 9" key="1">
    <citation type="journal article" date="2016" name="Nat. Commun.">
        <title>Thousands of microbial genomes shed light on interconnected biogeochemical processes in an aquifer system.</title>
        <authorList>
            <person name="Anantharaman K."/>
            <person name="Brown C.T."/>
            <person name="Hug L.A."/>
            <person name="Sharon I."/>
            <person name="Castelle C.J."/>
            <person name="Probst A.J."/>
            <person name="Thomas B.C."/>
            <person name="Singh A."/>
            <person name="Wilkins M.J."/>
            <person name="Karaoz U."/>
            <person name="Brodie E.L."/>
            <person name="Williams K.H."/>
            <person name="Hubbard S.S."/>
            <person name="Banfield J.F."/>
        </authorList>
    </citation>
    <scope>NUCLEOTIDE SEQUENCE [LARGE SCALE GENOMIC DNA]</scope>
</reference>
<evidence type="ECO:0000256" key="1">
    <source>
        <dbReference type="ARBA" id="ARBA00006890"/>
    </source>
</evidence>
<organism evidence="8 9">
    <name type="scientific">Candidatus Colwellbacteria bacterium RIFCSPHIGHO2_02_FULL_43_15</name>
    <dbReference type="NCBI Taxonomy" id="1797686"/>
    <lineage>
        <taxon>Bacteria</taxon>
        <taxon>Candidatus Colwelliibacteriota</taxon>
    </lineage>
</organism>
<feature type="domain" description="Nucleotidyl transferase" evidence="7">
    <location>
        <begin position="5"/>
        <end position="266"/>
    </location>
</feature>
<proteinExistence type="inferred from homology"/>
<dbReference type="SUPFAM" id="SSF53448">
    <property type="entry name" value="Nucleotide-diphospho-sugar transferases"/>
    <property type="match status" value="1"/>
</dbReference>
<evidence type="ECO:0000256" key="4">
    <source>
        <dbReference type="ARBA" id="ARBA00022695"/>
    </source>
</evidence>
<dbReference type="CDD" id="cd02541">
    <property type="entry name" value="UGPase_prokaryotic"/>
    <property type="match status" value="1"/>
</dbReference>
<comment type="catalytic activity">
    <reaction evidence="5 6">
        <text>alpha-D-glucose 1-phosphate + UTP + H(+) = UDP-alpha-D-glucose + diphosphate</text>
        <dbReference type="Rhea" id="RHEA:19889"/>
        <dbReference type="ChEBI" id="CHEBI:15378"/>
        <dbReference type="ChEBI" id="CHEBI:33019"/>
        <dbReference type="ChEBI" id="CHEBI:46398"/>
        <dbReference type="ChEBI" id="CHEBI:58601"/>
        <dbReference type="ChEBI" id="CHEBI:58885"/>
        <dbReference type="EC" id="2.7.7.9"/>
    </reaction>
</comment>
<dbReference type="NCBIfam" id="TIGR01099">
    <property type="entry name" value="galU"/>
    <property type="match status" value="1"/>
</dbReference>
<dbReference type="GO" id="GO:0003983">
    <property type="term" value="F:UTP:glucose-1-phosphate uridylyltransferase activity"/>
    <property type="evidence" value="ECO:0007669"/>
    <property type="project" value="UniProtKB-EC"/>
</dbReference>
<gene>
    <name evidence="8" type="ORF">A3D47_01745</name>
</gene>
<sequence>MITKVIIPVAGLGTRFLPATKAQPKEMLPIIDKPIIQYLVEEAVNSGITDVIFVTGRGKRAIEDHFDFSPELESALLLKNKRDDFKEVRSISKLARFSYVRQNLPQGDGDAILCASHLVSPDEPVGVLFGDDIVDSGVPCLLQMEDVFDKYGDVVLALDTVPKSEVKHYGVVKAVKISKNVYEIKDIVEKPDPKDAPSNLIIVGKYIITPRVFAELRKLKKESKGGEVRLADALKNLVKDKPIYGLKFEGKRYDCGSKLGFLKATVDFALKHNSFKKEFKKYLKEVVE</sequence>
<dbReference type="Gene3D" id="3.90.550.10">
    <property type="entry name" value="Spore Coat Polysaccharide Biosynthesis Protein SpsA, Chain A"/>
    <property type="match status" value="1"/>
</dbReference>
<evidence type="ECO:0000259" key="7">
    <source>
        <dbReference type="Pfam" id="PF00483"/>
    </source>
</evidence>
<dbReference type="InterPro" id="IPR005835">
    <property type="entry name" value="NTP_transferase_dom"/>
</dbReference>
<evidence type="ECO:0000313" key="8">
    <source>
        <dbReference type="EMBL" id="OGY57969.1"/>
    </source>
</evidence>
<evidence type="ECO:0000256" key="6">
    <source>
        <dbReference type="RuleBase" id="RU361259"/>
    </source>
</evidence>
<evidence type="ECO:0000256" key="3">
    <source>
        <dbReference type="ARBA" id="ARBA00022679"/>
    </source>
</evidence>
<accession>A0A1G1Z0H6</accession>
<dbReference type="InterPro" id="IPR005771">
    <property type="entry name" value="GalU_uridylyltTrfase_bac/arc"/>
</dbReference>
<keyword evidence="4 6" id="KW-0548">Nucleotidyltransferase</keyword>
<dbReference type="AlphaFoldDB" id="A0A1G1Z0H6"/>